<comment type="caution">
    <text evidence="1">The sequence shown here is derived from an EMBL/GenBank/DDBJ whole genome shotgun (WGS) entry which is preliminary data.</text>
</comment>
<sequence length="50" mass="5502">MQVMDGRLKAGYTPYADTPLVGAYRDSNHFCATKKKHSLPAVNHGEKALL</sequence>
<dbReference type="RefSeq" id="WP_390353107.1">
    <property type="nucleotide sequence ID" value="NZ_JBHUIZ010000003.1"/>
</dbReference>
<dbReference type="Proteomes" id="UP001281447">
    <property type="component" value="Unassembled WGS sequence"/>
</dbReference>
<evidence type="ECO:0000313" key="2">
    <source>
        <dbReference type="Proteomes" id="UP001281447"/>
    </source>
</evidence>
<evidence type="ECO:0000313" key="1">
    <source>
        <dbReference type="EMBL" id="MDY0396343.1"/>
    </source>
</evidence>
<dbReference type="EMBL" id="JAWDIP010000004">
    <property type="protein sequence ID" value="MDY0396343.1"/>
    <property type="molecule type" value="Genomic_DNA"/>
</dbReference>
<name>A0ABU5CBW7_9BACI</name>
<accession>A0ABU5CBW7</accession>
<organism evidence="1 2">
    <name type="scientific">Tigheibacillus halophilus</name>
    <dbReference type="NCBI Taxonomy" id="361280"/>
    <lineage>
        <taxon>Bacteria</taxon>
        <taxon>Bacillati</taxon>
        <taxon>Bacillota</taxon>
        <taxon>Bacilli</taxon>
        <taxon>Bacillales</taxon>
        <taxon>Bacillaceae</taxon>
        <taxon>Tigheibacillus</taxon>
    </lineage>
</organism>
<keyword evidence="2" id="KW-1185">Reference proteome</keyword>
<proteinExistence type="predicted"/>
<reference evidence="1 2" key="1">
    <citation type="submission" date="2023-10" db="EMBL/GenBank/DDBJ databases">
        <title>Virgibacillus halophilus 5B73C genome.</title>
        <authorList>
            <person name="Miliotis G."/>
            <person name="Sengupta P."/>
            <person name="Hameed A."/>
            <person name="Chuvochina M."/>
            <person name="Mcdonagh F."/>
            <person name="Simpson A.C."/>
            <person name="Singh N.K."/>
            <person name="Rekha P.D."/>
            <person name="Raman K."/>
            <person name="Hugenholtz P."/>
            <person name="Venkateswaran K."/>
        </authorList>
    </citation>
    <scope>NUCLEOTIDE SEQUENCE [LARGE SCALE GENOMIC DNA]</scope>
    <source>
        <strain evidence="1 2">5B73C</strain>
    </source>
</reference>
<protein>
    <submittedName>
        <fullName evidence="1">Uncharacterized protein</fullName>
    </submittedName>
</protein>
<gene>
    <name evidence="1" type="ORF">RWE15_20925</name>
</gene>